<dbReference type="Proteomes" id="UP000253977">
    <property type="component" value="Unassembled WGS sequence"/>
</dbReference>
<gene>
    <name evidence="2" type="ORF">DU478_05945</name>
</gene>
<dbReference type="OrthoDB" id="7844074at2"/>
<evidence type="ECO:0000313" key="2">
    <source>
        <dbReference type="EMBL" id="RDD67271.1"/>
    </source>
</evidence>
<protein>
    <submittedName>
        <fullName evidence="2">Nuclear transport factor 2 family protein</fullName>
    </submittedName>
</protein>
<dbReference type="RefSeq" id="WP_114510020.1">
    <property type="nucleotide sequence ID" value="NZ_QPMK01000003.1"/>
</dbReference>
<organism evidence="2 3">
    <name type="scientific">Thalassococcus profundi</name>
    <dbReference type="NCBI Taxonomy" id="2282382"/>
    <lineage>
        <taxon>Bacteria</taxon>
        <taxon>Pseudomonadati</taxon>
        <taxon>Pseudomonadota</taxon>
        <taxon>Alphaproteobacteria</taxon>
        <taxon>Rhodobacterales</taxon>
        <taxon>Roseobacteraceae</taxon>
        <taxon>Thalassococcus</taxon>
    </lineage>
</organism>
<feature type="domain" description="SnoaL-like" evidence="1">
    <location>
        <begin position="8"/>
        <end position="108"/>
    </location>
</feature>
<evidence type="ECO:0000259" key="1">
    <source>
        <dbReference type="Pfam" id="PF12680"/>
    </source>
</evidence>
<dbReference type="InterPro" id="IPR032710">
    <property type="entry name" value="NTF2-like_dom_sf"/>
</dbReference>
<dbReference type="Pfam" id="PF12680">
    <property type="entry name" value="SnoaL_2"/>
    <property type="match status" value="1"/>
</dbReference>
<dbReference type="AlphaFoldDB" id="A0A369TPQ5"/>
<dbReference type="EMBL" id="QPMK01000003">
    <property type="protein sequence ID" value="RDD67271.1"/>
    <property type="molecule type" value="Genomic_DNA"/>
</dbReference>
<reference evidence="2 3" key="1">
    <citation type="submission" date="2018-07" db="EMBL/GenBank/DDBJ databases">
        <title>Thalassococcus profundi sp. nov., a marine bacterium isolated from deep seawater of Okinawa Trough.</title>
        <authorList>
            <person name="Yu M."/>
        </authorList>
    </citation>
    <scope>NUCLEOTIDE SEQUENCE [LARGE SCALE GENOMIC DNA]</scope>
    <source>
        <strain evidence="2 3">WRAS1</strain>
    </source>
</reference>
<keyword evidence="3" id="KW-1185">Reference proteome</keyword>
<evidence type="ECO:0000313" key="3">
    <source>
        <dbReference type="Proteomes" id="UP000253977"/>
    </source>
</evidence>
<proteinExistence type="predicted"/>
<accession>A0A369TPQ5</accession>
<comment type="caution">
    <text evidence="2">The sequence shown here is derived from an EMBL/GenBank/DDBJ whole genome shotgun (WGS) entry which is preliminary data.</text>
</comment>
<name>A0A369TPQ5_9RHOB</name>
<dbReference type="InterPro" id="IPR037401">
    <property type="entry name" value="SnoaL-like"/>
</dbReference>
<dbReference type="SUPFAM" id="SSF54427">
    <property type="entry name" value="NTF2-like"/>
    <property type="match status" value="1"/>
</dbReference>
<dbReference type="Gene3D" id="3.10.450.50">
    <property type="match status" value="1"/>
</dbReference>
<sequence length="149" mass="16737">MTRNLDVVERFMARIWAEGHEKYIGDLVHDDATVFGLEEQPLHGTDDILRFRRMAHAQFSDFSFQTINAVESGDSIAVAGIVRASDLQTGRRGGARLHMLMQLRDGRIGMANILIDYLGFFESMGRLPPRILDQCLLGHLAPGLSRERA</sequence>